<evidence type="ECO:0000313" key="8">
    <source>
        <dbReference type="Proteomes" id="UP000240883"/>
    </source>
</evidence>
<dbReference type="PANTHER" id="PTHR28293:SF1">
    <property type="entry name" value="NUCLEAR RIM PROTEIN 1"/>
    <property type="match status" value="1"/>
</dbReference>
<dbReference type="GO" id="GO:0043007">
    <property type="term" value="P:maintenance of rDNA"/>
    <property type="evidence" value="ECO:0007669"/>
    <property type="project" value="TreeGrafter"/>
</dbReference>
<evidence type="ECO:0008006" key="9">
    <source>
        <dbReference type="Google" id="ProtNLM"/>
    </source>
</evidence>
<feature type="region of interest" description="Disordered" evidence="5">
    <location>
        <begin position="311"/>
        <end position="472"/>
    </location>
</feature>
<evidence type="ECO:0000256" key="2">
    <source>
        <dbReference type="ARBA" id="ARBA00022692"/>
    </source>
</evidence>
<dbReference type="STRING" id="1448308.A0A2T2NVM6"/>
<keyword evidence="3 6" id="KW-1133">Transmembrane helix</keyword>
<dbReference type="OrthoDB" id="3363151at2759"/>
<feature type="transmembrane region" description="Helical" evidence="6">
    <location>
        <begin position="210"/>
        <end position="229"/>
    </location>
</feature>
<evidence type="ECO:0000256" key="3">
    <source>
        <dbReference type="ARBA" id="ARBA00022989"/>
    </source>
</evidence>
<comment type="subcellular location">
    <subcellularLocation>
        <location evidence="1">Endomembrane system</location>
        <topology evidence="1">Multi-pass membrane protein</topology>
    </subcellularLocation>
</comment>
<reference evidence="7 8" key="1">
    <citation type="journal article" date="2018" name="Front. Microbiol.">
        <title>Genome-Wide Analysis of Corynespora cassiicola Leaf Fall Disease Putative Effectors.</title>
        <authorList>
            <person name="Lopez D."/>
            <person name="Ribeiro S."/>
            <person name="Label P."/>
            <person name="Fumanal B."/>
            <person name="Venisse J.S."/>
            <person name="Kohler A."/>
            <person name="de Oliveira R.R."/>
            <person name="Labutti K."/>
            <person name="Lipzen A."/>
            <person name="Lail K."/>
            <person name="Bauer D."/>
            <person name="Ohm R.A."/>
            <person name="Barry K.W."/>
            <person name="Spatafora J."/>
            <person name="Grigoriev I.V."/>
            <person name="Martin F.M."/>
            <person name="Pujade-Renaud V."/>
        </authorList>
    </citation>
    <scope>NUCLEOTIDE SEQUENCE [LARGE SCALE GENOMIC DNA]</scope>
    <source>
        <strain evidence="7 8">Philippines</strain>
    </source>
</reference>
<feature type="compositionally biased region" description="Polar residues" evidence="5">
    <location>
        <begin position="311"/>
        <end position="322"/>
    </location>
</feature>
<dbReference type="EMBL" id="KZ678133">
    <property type="protein sequence ID" value="PSN69336.1"/>
    <property type="molecule type" value="Genomic_DNA"/>
</dbReference>
<evidence type="ECO:0000256" key="4">
    <source>
        <dbReference type="ARBA" id="ARBA00023136"/>
    </source>
</evidence>
<feature type="transmembrane region" description="Helical" evidence="6">
    <location>
        <begin position="180"/>
        <end position="198"/>
    </location>
</feature>
<feature type="compositionally biased region" description="Basic and acidic residues" evidence="5">
    <location>
        <begin position="404"/>
        <end position="433"/>
    </location>
</feature>
<dbReference type="GO" id="GO:0007096">
    <property type="term" value="P:regulation of exit from mitosis"/>
    <property type="evidence" value="ECO:0007669"/>
    <property type="project" value="TreeGrafter"/>
</dbReference>
<dbReference type="AlphaFoldDB" id="A0A2T2NVM6"/>
<evidence type="ECO:0000256" key="5">
    <source>
        <dbReference type="SAM" id="MobiDB-lite"/>
    </source>
</evidence>
<accession>A0A2T2NVM6</accession>
<feature type="transmembrane region" description="Helical" evidence="6">
    <location>
        <begin position="43"/>
        <end position="63"/>
    </location>
</feature>
<sequence length="472" mass="52630">MPRLVRRAPLSERIKAYLDPLDWLMWAQEELNSNDWEDFAKNYAFSIGLAMNFVFVLAKANAGPSRNLQADDVFLEAHTGSGWLRWFVNLVVTILTLASFLNGFFTFYRKRHYRLFAQPVEAMPTTPSARRVRIDSSPVTAGSPLRFLQKILPSNSAESRAHPDAANDVWEIAVWDPNPLCLAVFCLFSPLHVILYSLSLPAAPLDPRPSVTMVTTIFIAAVVSFQMYYMRSSFMQQAKDNAIIQREVLNEYDSKFVHPALQRPSRDVGIQTISMKRTRDSSVGVSGSSEHLASEVVTYTPKVVMNRRYTTKSNQTYSSQSDPDPFTTGHTPSYRAGNRTPRRESTHTTPTDDLSSPIRPSETPNPFRRAPQTFRPTGTGDGGSLGVYSHVASPLRKSQSANLLRDREDRGRDSLGGMGERRVTSPVKRDGSPLKRTSTPGGFGADRPLGQAERFGRSYAGSGVGRRESGRF</sequence>
<name>A0A2T2NVM6_CORCC</name>
<dbReference type="Pfam" id="PF10332">
    <property type="entry name" value="DUF2418"/>
    <property type="match status" value="1"/>
</dbReference>
<protein>
    <recommendedName>
        <fullName evidence="9">Meiotically up-regulated gene 154 protein</fullName>
    </recommendedName>
</protein>
<keyword evidence="2 6" id="KW-0812">Transmembrane</keyword>
<evidence type="ECO:0000256" key="1">
    <source>
        <dbReference type="ARBA" id="ARBA00004127"/>
    </source>
</evidence>
<feature type="transmembrane region" description="Helical" evidence="6">
    <location>
        <begin position="83"/>
        <end position="108"/>
    </location>
</feature>
<keyword evidence="8" id="KW-1185">Reference proteome</keyword>
<dbReference type="Proteomes" id="UP000240883">
    <property type="component" value="Unassembled WGS sequence"/>
</dbReference>
<gene>
    <name evidence="7" type="ORF">BS50DRAFT_572486</name>
</gene>
<dbReference type="InterPro" id="IPR018819">
    <property type="entry name" value="Nur1/Mug154"/>
</dbReference>
<evidence type="ECO:0000256" key="6">
    <source>
        <dbReference type="SAM" id="Phobius"/>
    </source>
</evidence>
<dbReference type="PANTHER" id="PTHR28293">
    <property type="entry name" value="NUCLEAR RIM PROTEIN 1"/>
    <property type="match status" value="1"/>
</dbReference>
<dbReference type="GO" id="GO:0012505">
    <property type="term" value="C:endomembrane system"/>
    <property type="evidence" value="ECO:0007669"/>
    <property type="project" value="UniProtKB-SubCell"/>
</dbReference>
<keyword evidence="4 6" id="KW-0472">Membrane</keyword>
<proteinExistence type="predicted"/>
<organism evidence="7 8">
    <name type="scientific">Corynespora cassiicola Philippines</name>
    <dbReference type="NCBI Taxonomy" id="1448308"/>
    <lineage>
        <taxon>Eukaryota</taxon>
        <taxon>Fungi</taxon>
        <taxon>Dikarya</taxon>
        <taxon>Ascomycota</taxon>
        <taxon>Pezizomycotina</taxon>
        <taxon>Dothideomycetes</taxon>
        <taxon>Pleosporomycetidae</taxon>
        <taxon>Pleosporales</taxon>
        <taxon>Corynesporascaceae</taxon>
        <taxon>Corynespora</taxon>
    </lineage>
</organism>
<evidence type="ECO:0000313" key="7">
    <source>
        <dbReference type="EMBL" id="PSN69336.1"/>
    </source>
</evidence>